<dbReference type="STRING" id="44941.A0A397V6J8"/>
<dbReference type="GO" id="GO:0015179">
    <property type="term" value="F:L-amino acid transmembrane transporter activity"/>
    <property type="evidence" value="ECO:0007669"/>
    <property type="project" value="TreeGrafter"/>
</dbReference>
<evidence type="ECO:0000256" key="5">
    <source>
        <dbReference type="SAM" id="MobiDB-lite"/>
    </source>
</evidence>
<proteinExistence type="predicted"/>
<feature type="compositionally biased region" description="Basic and acidic residues" evidence="5">
    <location>
        <begin position="238"/>
        <end position="251"/>
    </location>
</feature>
<evidence type="ECO:0000313" key="8">
    <source>
        <dbReference type="Proteomes" id="UP000266673"/>
    </source>
</evidence>
<comment type="caution">
    <text evidence="7">The sequence shown here is derived from an EMBL/GenBank/DDBJ whole genome shotgun (WGS) entry which is preliminary data.</text>
</comment>
<dbReference type="PANTHER" id="PTHR11785:SF353">
    <property type="entry name" value="METHIONINE TRANSPORTER (EUROFUNG)"/>
    <property type="match status" value="1"/>
</dbReference>
<feature type="region of interest" description="Disordered" evidence="5">
    <location>
        <begin position="206"/>
        <end position="251"/>
    </location>
</feature>
<dbReference type="Gene3D" id="1.20.1740.10">
    <property type="entry name" value="Amino acid/polyamine transporter I"/>
    <property type="match status" value="1"/>
</dbReference>
<organism evidence="7 8">
    <name type="scientific">Gigaspora rosea</name>
    <dbReference type="NCBI Taxonomy" id="44941"/>
    <lineage>
        <taxon>Eukaryota</taxon>
        <taxon>Fungi</taxon>
        <taxon>Fungi incertae sedis</taxon>
        <taxon>Mucoromycota</taxon>
        <taxon>Glomeromycotina</taxon>
        <taxon>Glomeromycetes</taxon>
        <taxon>Diversisporales</taxon>
        <taxon>Gigasporaceae</taxon>
        <taxon>Gigaspora</taxon>
    </lineage>
</organism>
<keyword evidence="8" id="KW-1185">Reference proteome</keyword>
<keyword evidence="4 6" id="KW-0472">Membrane</keyword>
<feature type="transmembrane region" description="Helical" evidence="6">
    <location>
        <begin position="153"/>
        <end position="174"/>
    </location>
</feature>
<dbReference type="OrthoDB" id="2449157at2759"/>
<feature type="transmembrane region" description="Helical" evidence="6">
    <location>
        <begin position="91"/>
        <end position="109"/>
    </location>
</feature>
<sequence>MGHEIFNNENGFNQANAFDNSIALRFGYKLFNNNEAGVTLMSALVAISAFGAVGSMVFIYGRIIKYAAATDFIPRFSHYFENCSIKYGTPINALFAQLIYCSLFLFLFFDPTKDLFELFSETSQYLAMIFHGASAICLLRIKKYTSEFQIPEWTIVVYLMLVCLIVITSFFPPAPGQLKYYIPNVVSITATLLGGIIWLCRVYPENPQDSRNPEDPGSERSETSEGLEPSETSVIPEGSEKPGRSEHLDDL</sequence>
<comment type="subcellular location">
    <subcellularLocation>
        <location evidence="1">Membrane</location>
        <topology evidence="1">Multi-pass membrane protein</topology>
    </subcellularLocation>
</comment>
<dbReference type="AlphaFoldDB" id="A0A397V6J8"/>
<evidence type="ECO:0000256" key="4">
    <source>
        <dbReference type="ARBA" id="ARBA00023136"/>
    </source>
</evidence>
<dbReference type="PANTHER" id="PTHR11785">
    <property type="entry name" value="AMINO ACID TRANSPORTER"/>
    <property type="match status" value="1"/>
</dbReference>
<evidence type="ECO:0000256" key="2">
    <source>
        <dbReference type="ARBA" id="ARBA00022692"/>
    </source>
</evidence>
<evidence type="ECO:0008006" key="9">
    <source>
        <dbReference type="Google" id="ProtNLM"/>
    </source>
</evidence>
<name>A0A397V6J8_9GLOM</name>
<feature type="transmembrane region" description="Helical" evidence="6">
    <location>
        <begin position="180"/>
        <end position="200"/>
    </location>
</feature>
<dbReference type="EMBL" id="QKWP01000562">
    <property type="protein sequence ID" value="RIB18100.1"/>
    <property type="molecule type" value="Genomic_DNA"/>
</dbReference>
<evidence type="ECO:0000256" key="6">
    <source>
        <dbReference type="SAM" id="Phobius"/>
    </source>
</evidence>
<evidence type="ECO:0000256" key="1">
    <source>
        <dbReference type="ARBA" id="ARBA00004141"/>
    </source>
</evidence>
<keyword evidence="3 6" id="KW-1133">Transmembrane helix</keyword>
<feature type="transmembrane region" description="Helical" evidence="6">
    <location>
        <begin position="38"/>
        <end position="60"/>
    </location>
</feature>
<evidence type="ECO:0000313" key="7">
    <source>
        <dbReference type="EMBL" id="RIB18100.1"/>
    </source>
</evidence>
<gene>
    <name evidence="7" type="ORF">C2G38_2245997</name>
</gene>
<feature type="compositionally biased region" description="Basic and acidic residues" evidence="5">
    <location>
        <begin position="211"/>
        <end position="223"/>
    </location>
</feature>
<dbReference type="Pfam" id="PF13520">
    <property type="entry name" value="AA_permease_2"/>
    <property type="match status" value="1"/>
</dbReference>
<dbReference type="GO" id="GO:0016020">
    <property type="term" value="C:membrane"/>
    <property type="evidence" value="ECO:0007669"/>
    <property type="project" value="UniProtKB-SubCell"/>
</dbReference>
<dbReference type="InterPro" id="IPR002293">
    <property type="entry name" value="AA/rel_permease1"/>
</dbReference>
<accession>A0A397V6J8</accession>
<evidence type="ECO:0000256" key="3">
    <source>
        <dbReference type="ARBA" id="ARBA00022989"/>
    </source>
</evidence>
<dbReference type="InterPro" id="IPR050598">
    <property type="entry name" value="AminoAcid_Transporter"/>
</dbReference>
<feature type="transmembrane region" description="Helical" evidence="6">
    <location>
        <begin position="124"/>
        <end position="141"/>
    </location>
</feature>
<protein>
    <recommendedName>
        <fullName evidence="9">Amino acid/polyamine transporter I</fullName>
    </recommendedName>
</protein>
<keyword evidence="2 6" id="KW-0812">Transmembrane</keyword>
<dbReference type="Proteomes" id="UP000266673">
    <property type="component" value="Unassembled WGS sequence"/>
</dbReference>
<reference evidence="7 8" key="1">
    <citation type="submission" date="2018-06" db="EMBL/GenBank/DDBJ databases">
        <title>Comparative genomics reveals the genomic features of Rhizophagus irregularis, R. cerebriforme, R. diaphanum and Gigaspora rosea, and their symbiotic lifestyle signature.</title>
        <authorList>
            <person name="Morin E."/>
            <person name="San Clemente H."/>
            <person name="Chen E.C.H."/>
            <person name="De La Providencia I."/>
            <person name="Hainaut M."/>
            <person name="Kuo A."/>
            <person name="Kohler A."/>
            <person name="Murat C."/>
            <person name="Tang N."/>
            <person name="Roy S."/>
            <person name="Loubradou J."/>
            <person name="Henrissat B."/>
            <person name="Grigoriev I.V."/>
            <person name="Corradi N."/>
            <person name="Roux C."/>
            <person name="Martin F.M."/>
        </authorList>
    </citation>
    <scope>NUCLEOTIDE SEQUENCE [LARGE SCALE GENOMIC DNA]</scope>
    <source>
        <strain evidence="7 8">DAOM 194757</strain>
    </source>
</reference>